<dbReference type="SUPFAM" id="SSF50891">
    <property type="entry name" value="Cyclophilin-like"/>
    <property type="match status" value="1"/>
</dbReference>
<feature type="domain" description="PPIase cyclophilin-type" evidence="9">
    <location>
        <begin position="19"/>
        <end position="166"/>
    </location>
</feature>
<dbReference type="PROSITE" id="PS00170">
    <property type="entry name" value="CSA_PPIASE_1"/>
    <property type="match status" value="1"/>
</dbReference>
<dbReference type="Gene3D" id="2.40.100.10">
    <property type="entry name" value="Cyclophilin-like"/>
    <property type="match status" value="1"/>
</dbReference>
<protein>
    <recommendedName>
        <fullName evidence="4">Spliceosome-associated protein CWC27 homolog</fullName>
    </recommendedName>
    <alternativeName>
        <fullName evidence="5">Probable inactive peptidyl-prolyl cis-trans isomerase CWC27 homolog</fullName>
    </alternativeName>
</protein>
<organism evidence="10 11">
    <name type="scientific">Parastrongyloides trichosuri</name>
    <name type="common">Possum-specific nematode worm</name>
    <dbReference type="NCBI Taxonomy" id="131310"/>
    <lineage>
        <taxon>Eukaryota</taxon>
        <taxon>Metazoa</taxon>
        <taxon>Ecdysozoa</taxon>
        <taxon>Nematoda</taxon>
        <taxon>Chromadorea</taxon>
        <taxon>Rhabditida</taxon>
        <taxon>Tylenchina</taxon>
        <taxon>Panagrolaimomorpha</taxon>
        <taxon>Strongyloidoidea</taxon>
        <taxon>Strongyloididae</taxon>
        <taxon>Parastrongyloides</taxon>
    </lineage>
</organism>
<evidence type="ECO:0000256" key="4">
    <source>
        <dbReference type="ARBA" id="ARBA00040027"/>
    </source>
</evidence>
<dbReference type="InterPro" id="IPR020892">
    <property type="entry name" value="Cyclophilin-type_PPIase_CS"/>
</dbReference>
<evidence type="ECO:0000256" key="1">
    <source>
        <dbReference type="ARBA" id="ARBA00004123"/>
    </source>
</evidence>
<evidence type="ECO:0000256" key="5">
    <source>
        <dbReference type="ARBA" id="ARBA00042090"/>
    </source>
</evidence>
<keyword evidence="10" id="KW-1185">Reference proteome</keyword>
<dbReference type="PRINTS" id="PR00153">
    <property type="entry name" value="CSAPPISMRASE"/>
</dbReference>
<proteinExistence type="inferred from homology"/>
<evidence type="ECO:0000256" key="2">
    <source>
        <dbReference type="ARBA" id="ARBA00007365"/>
    </source>
</evidence>
<dbReference type="PANTHER" id="PTHR45625:SF6">
    <property type="entry name" value="SPLICEOSOME-ASSOCIATED PROTEIN CWC27 HOMOLOG"/>
    <property type="match status" value="1"/>
</dbReference>
<evidence type="ECO:0000313" key="10">
    <source>
        <dbReference type="Proteomes" id="UP000038045"/>
    </source>
</evidence>
<name>A0A0N4ZQR5_PARTI</name>
<evidence type="ECO:0000256" key="6">
    <source>
        <dbReference type="ARBA" id="ARBA00046368"/>
    </source>
</evidence>
<keyword evidence="3" id="KW-0539">Nucleus</keyword>
<evidence type="ECO:0000313" key="11">
    <source>
        <dbReference type="WBParaSite" id="PTRK_0001085600.1"/>
    </source>
</evidence>
<dbReference type="InterPro" id="IPR044666">
    <property type="entry name" value="Cyclophilin_A-like"/>
</dbReference>
<feature type="region of interest" description="Disordered" evidence="8">
    <location>
        <begin position="244"/>
        <end position="266"/>
    </location>
</feature>
<dbReference type="STRING" id="131310.A0A0N4ZQR5"/>
<reference evidence="11" key="1">
    <citation type="submission" date="2017-02" db="UniProtKB">
        <authorList>
            <consortium name="WormBaseParasite"/>
        </authorList>
    </citation>
    <scope>IDENTIFICATION</scope>
</reference>
<dbReference type="Proteomes" id="UP000038045">
    <property type="component" value="Unplaced"/>
</dbReference>
<evidence type="ECO:0000256" key="3">
    <source>
        <dbReference type="ARBA" id="ARBA00023242"/>
    </source>
</evidence>
<dbReference type="InterPro" id="IPR029000">
    <property type="entry name" value="Cyclophilin-like_dom_sf"/>
</dbReference>
<dbReference type="PROSITE" id="PS50072">
    <property type="entry name" value="CSA_PPIASE_2"/>
    <property type="match status" value="1"/>
</dbReference>
<evidence type="ECO:0000256" key="7">
    <source>
        <dbReference type="SAM" id="Coils"/>
    </source>
</evidence>
<dbReference type="GO" id="GO:0006457">
    <property type="term" value="P:protein folding"/>
    <property type="evidence" value="ECO:0007669"/>
    <property type="project" value="InterPro"/>
</dbReference>
<evidence type="ECO:0000256" key="8">
    <source>
        <dbReference type="SAM" id="MobiDB-lite"/>
    </source>
</evidence>
<comment type="similarity">
    <text evidence="2">Belongs to the cyclophilin-type PPIase family.</text>
</comment>
<dbReference type="WBParaSite" id="PTRK_0001085600.1">
    <property type="protein sequence ID" value="PTRK_0001085600.1"/>
    <property type="gene ID" value="PTRK_0001085600"/>
</dbReference>
<sequence length="470" mass="54462">MAHVGPNEPRTTGKVTIVTTAGDINIELWCNECPLACKNFIQHCLDGYYNDTIFHRIIPKFIIQGGDPTGTGDGGEAAYEVPFKTEVNPRLRFNRRGLLGMANSSKDDNKSQFFFTLDATPDLQGKHTLFGTIVGDTLYNMLKIADVEIGENDRPERFYSILSTKVTENPYQDIIRQRVKKKHIDEDNIEKKDSGKIKEIKLLSFGDEMLEAEEIAATFKGKSKSAHDVLEDEKLSREFVVDPSNFKNEPSSLSNSTGFRKRKDKKKVEKIDNVDMNIDKIISESKQQQNEEKLKSLKNEIKAMQKEYKKSLKQQRIEEEEEKNKSENVKEYYKTKLKFKDKSKNILKLKDPKREEQTMEMLDKFRSQLHDLASKKVLTEKKCPVVVHVEEKKEEDNVERIQMPNLDWEAEDLPNQEWMVHEFVAPVPDPNVTRAKDANLKDESEDWYDITDPRNKINIRKRMKIDNDPI</sequence>
<dbReference type="InterPro" id="IPR002130">
    <property type="entry name" value="Cyclophilin-type_PPIase_dom"/>
</dbReference>
<keyword evidence="7" id="KW-0175">Coiled coil</keyword>
<evidence type="ECO:0000259" key="9">
    <source>
        <dbReference type="PROSITE" id="PS50072"/>
    </source>
</evidence>
<comment type="subunit">
    <text evidence="6">Part of the activated spliceosome B/catalytic step 1 spliceosome, one of the forms of the spliceosome which has a well-formed active site but still cannot catalyze the branching reaction and is composed at least of 52 proteins, the U2, U5 and U6 snRNAs and the pre-mRNA. Recruited during early steps of activated spliceosome B maturation, it is probably one of the first proteins released from this complex as he matures to the spliceosome C complex. Component of the minor spliceosome, which splices U12-type introns.</text>
</comment>
<dbReference type="AlphaFoldDB" id="A0A0N4ZQR5"/>
<dbReference type="GO" id="GO:0003755">
    <property type="term" value="F:peptidyl-prolyl cis-trans isomerase activity"/>
    <property type="evidence" value="ECO:0007669"/>
    <property type="project" value="InterPro"/>
</dbReference>
<accession>A0A0N4ZQR5</accession>
<dbReference type="Pfam" id="PF00160">
    <property type="entry name" value="Pro_isomerase"/>
    <property type="match status" value="1"/>
</dbReference>
<comment type="subcellular location">
    <subcellularLocation>
        <location evidence="1">Nucleus</location>
    </subcellularLocation>
</comment>
<feature type="compositionally biased region" description="Polar residues" evidence="8">
    <location>
        <begin position="245"/>
        <end position="258"/>
    </location>
</feature>
<dbReference type="PANTHER" id="PTHR45625">
    <property type="entry name" value="PEPTIDYL-PROLYL CIS-TRANS ISOMERASE-RELATED"/>
    <property type="match status" value="1"/>
</dbReference>
<feature type="coiled-coil region" evidence="7">
    <location>
        <begin position="287"/>
        <end position="329"/>
    </location>
</feature>
<dbReference type="GO" id="GO:0071013">
    <property type="term" value="C:catalytic step 2 spliceosome"/>
    <property type="evidence" value="ECO:0007669"/>
    <property type="project" value="TreeGrafter"/>
</dbReference>